<dbReference type="InterPro" id="IPR011990">
    <property type="entry name" value="TPR-like_helical_dom_sf"/>
</dbReference>
<dbReference type="Gene3D" id="1.25.40.10">
    <property type="entry name" value="Tetratricopeptide repeat domain"/>
    <property type="match status" value="1"/>
</dbReference>
<gene>
    <name evidence="4" type="ordered locus">TPASS_0460</name>
</gene>
<feature type="repeat" description="TPR" evidence="3">
    <location>
        <begin position="155"/>
        <end position="188"/>
    </location>
</feature>
<dbReference type="RefSeq" id="WP_010881909.1">
    <property type="nucleotide sequence ID" value="NC_010741.1"/>
</dbReference>
<evidence type="ECO:0000313" key="4">
    <source>
        <dbReference type="EMBL" id="ACD70885.1"/>
    </source>
</evidence>
<dbReference type="Pfam" id="PF14559">
    <property type="entry name" value="TPR_19"/>
    <property type="match status" value="1"/>
</dbReference>
<dbReference type="KEGG" id="tpp:TPASS_0460"/>
<dbReference type="PROSITE" id="PS50005">
    <property type="entry name" value="TPR"/>
    <property type="match status" value="2"/>
</dbReference>
<dbReference type="GeneID" id="93876230"/>
<organism evidence="4 5">
    <name type="scientific">Treponema pallidum subsp. pallidum (strain SS14)</name>
    <dbReference type="NCBI Taxonomy" id="455434"/>
    <lineage>
        <taxon>Bacteria</taxon>
        <taxon>Pseudomonadati</taxon>
        <taxon>Spirochaetota</taxon>
        <taxon>Spirochaetia</taxon>
        <taxon>Spirochaetales</taxon>
        <taxon>Treponemataceae</taxon>
        <taxon>Treponema</taxon>
    </lineage>
</organism>
<dbReference type="EMBL" id="CP000805">
    <property type="protein sequence ID" value="ACD70885.1"/>
    <property type="molecule type" value="Genomic_DNA"/>
</dbReference>
<keyword evidence="1" id="KW-0677">Repeat</keyword>
<feature type="repeat" description="TPR" evidence="3">
    <location>
        <begin position="121"/>
        <end position="154"/>
    </location>
</feature>
<dbReference type="Pfam" id="PF13181">
    <property type="entry name" value="TPR_8"/>
    <property type="match status" value="1"/>
</dbReference>
<evidence type="ECO:0000313" key="5">
    <source>
        <dbReference type="Proteomes" id="UP000001202"/>
    </source>
</evidence>
<dbReference type="InterPro" id="IPR019734">
    <property type="entry name" value="TPR_rpt"/>
</dbReference>
<reference evidence="4 5" key="1">
    <citation type="journal article" date="2008" name="BMC Microbiol.">
        <title>Complete genome sequence of Treponema pallidum ssp. pallidum strain SS14 determined with oligonucleotide arrays.</title>
        <authorList>
            <person name="Matejkova P."/>
            <person name="Strouhal M."/>
            <person name="Smajs D."/>
            <person name="Norris S.J."/>
            <person name="Palzkill T."/>
            <person name="Petrosino J.F."/>
            <person name="Sodergren E."/>
            <person name="Norton J.E."/>
            <person name="Singh J."/>
            <person name="Richmond T.A."/>
            <person name="Molla M.N."/>
            <person name="Albert T.J."/>
            <person name="Weinstock G.M."/>
        </authorList>
    </citation>
    <scope>NUCLEOTIDE SEQUENCE [LARGE SCALE GENOMIC DNA]</scope>
    <source>
        <strain evidence="4 5">SS14</strain>
    </source>
</reference>
<name>A0A0H3BKJ5_TREPS</name>
<keyword evidence="2 3" id="KW-0802">TPR repeat</keyword>
<evidence type="ECO:0000256" key="3">
    <source>
        <dbReference type="PROSITE-ProRule" id="PRU00339"/>
    </source>
</evidence>
<dbReference type="PATRIC" id="fig|455434.6.peg.462"/>
<accession>A0A0H3BKJ5</accession>
<dbReference type="Proteomes" id="UP000001202">
    <property type="component" value="Chromosome"/>
</dbReference>
<sequence>MGCARCSYFAGAAGILRAHTRSRRGGGRLVNQFFEEFECPEHGRQPRGVQETAESLNCLALSCARKGWYEETVACLRKGLGLSPFNGLLWLNLALGYYALKRTVDSAGALYHALRCTPHHAAVWNMLGVVLHDMGDTEASRNAYEHAIRLETKNGATWNNYGLLLHTEQKYDQAQRAFETALSLLPRSGSALYNLSRTYHALGDARKAAVCRRILAQMPAGEKKPGPITPFALHP</sequence>
<proteinExistence type="predicted"/>
<dbReference type="PANTHER" id="PTHR44186:SF1">
    <property type="entry name" value="BARDET-BIEDL SYNDROME 4 PROTEIN"/>
    <property type="match status" value="1"/>
</dbReference>
<dbReference type="SMART" id="SM00028">
    <property type="entry name" value="TPR"/>
    <property type="match status" value="4"/>
</dbReference>
<dbReference type="PANTHER" id="PTHR44186">
    <property type="match status" value="1"/>
</dbReference>
<evidence type="ECO:0000256" key="2">
    <source>
        <dbReference type="ARBA" id="ARBA00022803"/>
    </source>
</evidence>
<protein>
    <submittedName>
        <fullName evidence="4">Uncharacterized protein</fullName>
    </submittedName>
</protein>
<dbReference type="AlphaFoldDB" id="A0A0H3BKJ5"/>
<evidence type="ECO:0000256" key="1">
    <source>
        <dbReference type="ARBA" id="ARBA00022737"/>
    </source>
</evidence>
<dbReference type="SUPFAM" id="SSF48452">
    <property type="entry name" value="TPR-like"/>
    <property type="match status" value="1"/>
</dbReference>